<dbReference type="InterPro" id="IPR056884">
    <property type="entry name" value="NPHP3-like_N"/>
</dbReference>
<dbReference type="InterPro" id="IPR000845">
    <property type="entry name" value="Nucleoside_phosphorylase_d"/>
</dbReference>
<dbReference type="Pfam" id="PF00023">
    <property type="entry name" value="Ank"/>
    <property type="match status" value="2"/>
</dbReference>
<dbReference type="AlphaFoldDB" id="A0A8G0LCI0"/>
<feature type="repeat" description="ANK" evidence="2">
    <location>
        <begin position="1087"/>
        <end position="1121"/>
    </location>
</feature>
<evidence type="ECO:0000313" key="8">
    <source>
        <dbReference type="Proteomes" id="UP000826661"/>
    </source>
</evidence>
<evidence type="ECO:0000259" key="6">
    <source>
        <dbReference type="Pfam" id="PF24883"/>
    </source>
</evidence>
<feature type="repeat" description="ANK" evidence="2">
    <location>
        <begin position="968"/>
        <end position="1000"/>
    </location>
</feature>
<evidence type="ECO:0000259" key="4">
    <source>
        <dbReference type="Pfam" id="PF01048"/>
    </source>
</evidence>
<dbReference type="SUPFAM" id="SSF48403">
    <property type="entry name" value="Ankyrin repeat"/>
    <property type="match status" value="1"/>
</dbReference>
<keyword evidence="2" id="KW-0040">ANK repeat</keyword>
<dbReference type="InterPro" id="IPR027417">
    <property type="entry name" value="P-loop_NTPase"/>
</dbReference>
<dbReference type="Pfam" id="PF01048">
    <property type="entry name" value="PNP_UDP_1"/>
    <property type="match status" value="1"/>
</dbReference>
<evidence type="ECO:0000259" key="5">
    <source>
        <dbReference type="Pfam" id="PF22939"/>
    </source>
</evidence>
<gene>
    <name evidence="7" type="ORF">H0G86_004393</name>
</gene>
<dbReference type="Pfam" id="PF12796">
    <property type="entry name" value="Ank_2"/>
    <property type="match status" value="1"/>
</dbReference>
<dbReference type="Proteomes" id="UP000826661">
    <property type="component" value="Chromosome II"/>
</dbReference>
<keyword evidence="3" id="KW-0175">Coiled coil</keyword>
<name>A0A8G0LCI0_9HYPO</name>
<evidence type="ECO:0000256" key="1">
    <source>
        <dbReference type="ARBA" id="ARBA00022737"/>
    </source>
</evidence>
<dbReference type="PANTHER" id="PTHR46082">
    <property type="entry name" value="ATP/GTP-BINDING PROTEIN-RELATED"/>
    <property type="match status" value="1"/>
</dbReference>
<accession>A0A8G0LCI0</accession>
<sequence length="1150" mass="130224">MPNRNDYTIGWICALSTEQIAAEEFLDEEHQAPDDIPPTDSNHYTLGSIGKHNIVITVLPRDEYGIASAANVATNLLRSFPNIRIGLLVGIGGGAPNERHDIRLGDVVVSAASANDGGVFQYDFGKTIQGESFQNTGFLNMPPTVLRTAISSLRTQHKRKGHQLEEEIEKVLKRNKRLRREFGRPQTDSDRLFRPDVVHNPGDCASTCAQDESNLILRRKRIEDEEDDPAIHYGLIASANQLMKDASIRDKLSAEKEVLCFEMEAAGLVNHFPCLVIRGICDYSDSHKNKEWQGYAAMTAAAYAKDLIRQLHPSKVEAEQRLSKVLDQVLDTTMDIKTNVQDIRSQLQSEEDCRILQWLSDSDYSRPHNDNIHRRQKGTGQWLLNSEEYQSWLSASRQKLFCPGIPGAGKTILTATVIDNLHTQSLDDPSVGVAYYYCNFKRQEEQTAVKILSCLLKQLCACQTSLPDVVKAVHKKYAAISDRPPLEDISAALHYMLKVYSRVFIAIDALDECQPKERSLLLTELFDLQARAEVNVFATSRPIMEVERLFNEYQSIDIVASTDDIYKYVDGHVSQLPDFVQHTPDLQEEIKMEISASVQGMFLLAQLYLGSLEDKISPKEMRQALERIKLQGQKDQKFEILHDAYDDTVERIKSQKNGFRRLAEQTLSWISHAKRQLTVIELQHALAVDFEMDNGNIPRDFDDESKPGIDLIVSVCCGLVTIDQDTVDEEEGRVIRLVHYTTQEYLIQIREKWFPGAEERIADVCAVYLSFNVFESGELKFQEDASSEKMDEEIDKRLHSNPFYAYACMNWGHHARKSNTLSQNILEFLANNNKVQSATQVVRFIHRDIGYRWRPEKDTKGLALAVYFGAFRLVQKLLDKPTVGWEDGLDEALHCAVSCKSPTSVIQLLLDKGADPNGKDRNGRPLIVFAFNDIDLVQTYLEHAGHGRVDIARLLLRYGADLNKKSVSGSTALMEAVKNDQLTIVELLLENGADYTAYQTFELSDYRVTVTGYRVTVSGYCRTVTDLAIAQGNERMVQLFLDKITHPIENATHIKIMVLDSAVILQKMEFAQMVFKKDPNLNLKGKYGRELLFLAVKKGRGNTEIIELLLEKGASPNLKGYDGTRRLLSKAEDRDKKWLAQRLEFYLKTV</sequence>
<dbReference type="Gene3D" id="1.25.40.20">
    <property type="entry name" value="Ankyrin repeat-containing domain"/>
    <property type="match status" value="1"/>
</dbReference>
<feature type="repeat" description="ANK" evidence="2">
    <location>
        <begin position="892"/>
        <end position="921"/>
    </location>
</feature>
<keyword evidence="8" id="KW-1185">Reference proteome</keyword>
<dbReference type="Gene3D" id="3.40.50.1580">
    <property type="entry name" value="Nucleoside phosphorylase domain"/>
    <property type="match status" value="1"/>
</dbReference>
<dbReference type="PROSITE" id="PS50297">
    <property type="entry name" value="ANK_REP_REGION"/>
    <property type="match status" value="2"/>
</dbReference>
<dbReference type="Gene3D" id="3.40.50.300">
    <property type="entry name" value="P-loop containing nucleotide triphosphate hydrolases"/>
    <property type="match status" value="1"/>
</dbReference>
<feature type="coiled-coil region" evidence="3">
    <location>
        <begin position="154"/>
        <end position="181"/>
    </location>
</feature>
<dbReference type="SMART" id="SM00248">
    <property type="entry name" value="ANK"/>
    <property type="match status" value="5"/>
</dbReference>
<dbReference type="InterPro" id="IPR036770">
    <property type="entry name" value="Ankyrin_rpt-contain_sf"/>
</dbReference>
<dbReference type="SUPFAM" id="SSF53167">
    <property type="entry name" value="Purine and uridine phosphorylases"/>
    <property type="match status" value="1"/>
</dbReference>
<evidence type="ECO:0000313" key="7">
    <source>
        <dbReference type="EMBL" id="QYS97160.1"/>
    </source>
</evidence>
<dbReference type="InterPro" id="IPR035994">
    <property type="entry name" value="Nucleoside_phosphorylase_sf"/>
</dbReference>
<evidence type="ECO:0000256" key="3">
    <source>
        <dbReference type="SAM" id="Coils"/>
    </source>
</evidence>
<organism evidence="7 8">
    <name type="scientific">Trichoderma simmonsii</name>
    <dbReference type="NCBI Taxonomy" id="1491479"/>
    <lineage>
        <taxon>Eukaryota</taxon>
        <taxon>Fungi</taxon>
        <taxon>Dikarya</taxon>
        <taxon>Ascomycota</taxon>
        <taxon>Pezizomycotina</taxon>
        <taxon>Sordariomycetes</taxon>
        <taxon>Hypocreomycetidae</taxon>
        <taxon>Hypocreales</taxon>
        <taxon>Hypocreaceae</taxon>
        <taxon>Trichoderma</taxon>
    </lineage>
</organism>
<dbReference type="GO" id="GO:0009116">
    <property type="term" value="P:nucleoside metabolic process"/>
    <property type="evidence" value="ECO:0007669"/>
    <property type="project" value="InterPro"/>
</dbReference>
<feature type="domain" description="Nephrocystin 3-like N-terminal" evidence="6">
    <location>
        <begin position="378"/>
        <end position="541"/>
    </location>
</feature>
<dbReference type="Pfam" id="PF22939">
    <property type="entry name" value="WHD_GPIID"/>
    <property type="match status" value="1"/>
</dbReference>
<proteinExistence type="predicted"/>
<dbReference type="InterPro" id="IPR002110">
    <property type="entry name" value="Ankyrin_rpt"/>
</dbReference>
<feature type="domain" description="Nucleoside phosphorylase" evidence="4">
    <location>
        <begin position="28"/>
        <end position="302"/>
    </location>
</feature>
<dbReference type="PANTHER" id="PTHR46082:SF11">
    <property type="entry name" value="AAA+ ATPASE DOMAIN-CONTAINING PROTEIN-RELATED"/>
    <property type="match status" value="1"/>
</dbReference>
<dbReference type="PROSITE" id="PS50088">
    <property type="entry name" value="ANK_REPEAT"/>
    <property type="match status" value="3"/>
</dbReference>
<keyword evidence="1" id="KW-0677">Repeat</keyword>
<dbReference type="EMBL" id="CP075865">
    <property type="protein sequence ID" value="QYS97160.1"/>
    <property type="molecule type" value="Genomic_DNA"/>
</dbReference>
<protein>
    <submittedName>
        <fullName evidence="7">ANK_REP_REGION domain-containing protein</fullName>
    </submittedName>
</protein>
<dbReference type="GO" id="GO:0003824">
    <property type="term" value="F:catalytic activity"/>
    <property type="evidence" value="ECO:0007669"/>
    <property type="project" value="InterPro"/>
</dbReference>
<dbReference type="InterPro" id="IPR054471">
    <property type="entry name" value="GPIID_WHD"/>
</dbReference>
<dbReference type="InterPro" id="IPR053137">
    <property type="entry name" value="NLR-like"/>
</dbReference>
<evidence type="ECO:0000256" key="2">
    <source>
        <dbReference type="PROSITE-ProRule" id="PRU00023"/>
    </source>
</evidence>
<dbReference type="SUPFAM" id="SSF52540">
    <property type="entry name" value="P-loop containing nucleoside triphosphate hydrolases"/>
    <property type="match status" value="1"/>
</dbReference>
<feature type="domain" description="GPI inositol-deacylase winged helix" evidence="5">
    <location>
        <begin position="655"/>
        <end position="748"/>
    </location>
</feature>
<dbReference type="Pfam" id="PF24883">
    <property type="entry name" value="NPHP3_N"/>
    <property type="match status" value="1"/>
</dbReference>
<reference evidence="7 8" key="1">
    <citation type="journal article" date="2021" name="BMC Genomics">
        <title>Telomere-to-telomere genome assembly of asparaginase-producing Trichoderma simmonsii.</title>
        <authorList>
            <person name="Chung D."/>
            <person name="Kwon Y.M."/>
            <person name="Yang Y."/>
        </authorList>
    </citation>
    <scope>NUCLEOTIDE SEQUENCE [LARGE SCALE GENOMIC DNA]</scope>
    <source>
        <strain evidence="7 8">GH-Sj1</strain>
    </source>
</reference>